<feature type="transmembrane region" description="Helical" evidence="5">
    <location>
        <begin position="282"/>
        <end position="300"/>
    </location>
</feature>
<comment type="subcellular location">
    <subcellularLocation>
        <location evidence="1">Cell membrane</location>
        <topology evidence="1">Multi-pass membrane protein</topology>
    </subcellularLocation>
</comment>
<feature type="transmembrane region" description="Helical" evidence="5">
    <location>
        <begin position="42"/>
        <end position="66"/>
    </location>
</feature>
<dbReference type="EMBL" id="CP059399">
    <property type="protein sequence ID" value="QLY28081.1"/>
    <property type="molecule type" value="Genomic_DNA"/>
</dbReference>
<gene>
    <name evidence="7" type="ORF">H0264_22045</name>
</gene>
<evidence type="ECO:0000256" key="4">
    <source>
        <dbReference type="ARBA" id="ARBA00023136"/>
    </source>
</evidence>
<dbReference type="Proteomes" id="UP000515512">
    <property type="component" value="Chromosome"/>
</dbReference>
<feature type="transmembrane region" description="Helical" evidence="5">
    <location>
        <begin position="372"/>
        <end position="391"/>
    </location>
</feature>
<feature type="transmembrane region" description="Helical" evidence="5">
    <location>
        <begin position="217"/>
        <end position="239"/>
    </location>
</feature>
<dbReference type="KEGG" id="nhu:H0264_22045"/>
<dbReference type="AlphaFoldDB" id="A0A7D6V5R1"/>
<dbReference type="Gene3D" id="1.20.1250.20">
    <property type="entry name" value="MFS general substrate transporter like domains"/>
    <property type="match status" value="1"/>
</dbReference>
<keyword evidence="8" id="KW-1185">Reference proteome</keyword>
<dbReference type="InterPro" id="IPR011701">
    <property type="entry name" value="MFS"/>
</dbReference>
<dbReference type="GO" id="GO:0005886">
    <property type="term" value="C:plasma membrane"/>
    <property type="evidence" value="ECO:0007669"/>
    <property type="project" value="UniProtKB-SubCell"/>
</dbReference>
<feature type="transmembrane region" description="Helical" evidence="5">
    <location>
        <begin position="132"/>
        <end position="157"/>
    </location>
</feature>
<evidence type="ECO:0000256" key="3">
    <source>
        <dbReference type="ARBA" id="ARBA00022989"/>
    </source>
</evidence>
<feature type="transmembrane region" description="Helical" evidence="5">
    <location>
        <begin position="169"/>
        <end position="189"/>
    </location>
</feature>
<keyword evidence="2 5" id="KW-0812">Transmembrane</keyword>
<accession>A0A7D6V5R1</accession>
<dbReference type="InterPro" id="IPR036259">
    <property type="entry name" value="MFS_trans_sf"/>
</dbReference>
<dbReference type="GO" id="GO:0022857">
    <property type="term" value="F:transmembrane transporter activity"/>
    <property type="evidence" value="ECO:0007669"/>
    <property type="project" value="InterPro"/>
</dbReference>
<keyword evidence="3 5" id="KW-1133">Transmembrane helix</keyword>
<protein>
    <submittedName>
        <fullName evidence="7">MFS transporter</fullName>
    </submittedName>
</protein>
<proteinExistence type="predicted"/>
<dbReference type="PANTHER" id="PTHR23523">
    <property type="match status" value="1"/>
</dbReference>
<dbReference type="PANTHER" id="PTHR23523:SF2">
    <property type="entry name" value="2-NITROIMIDAZOLE TRANSPORTER"/>
    <property type="match status" value="1"/>
</dbReference>
<feature type="transmembrane region" description="Helical" evidence="5">
    <location>
        <begin position="306"/>
        <end position="328"/>
    </location>
</feature>
<feature type="transmembrane region" description="Helical" evidence="5">
    <location>
        <begin position="78"/>
        <end position="96"/>
    </location>
</feature>
<dbReference type="RefSeq" id="WP_181579289.1">
    <property type="nucleotide sequence ID" value="NZ_CP059399.1"/>
</dbReference>
<evidence type="ECO:0000313" key="8">
    <source>
        <dbReference type="Proteomes" id="UP000515512"/>
    </source>
</evidence>
<dbReference type="SUPFAM" id="SSF103473">
    <property type="entry name" value="MFS general substrate transporter"/>
    <property type="match status" value="1"/>
</dbReference>
<feature type="transmembrane region" description="Helical" evidence="5">
    <location>
        <begin position="348"/>
        <end position="366"/>
    </location>
</feature>
<evidence type="ECO:0000256" key="2">
    <source>
        <dbReference type="ARBA" id="ARBA00022692"/>
    </source>
</evidence>
<evidence type="ECO:0000256" key="5">
    <source>
        <dbReference type="SAM" id="Phobius"/>
    </source>
</evidence>
<name>A0A7D6V5R1_9NOCA</name>
<reference evidence="7 8" key="1">
    <citation type="submission" date="2020-07" db="EMBL/GenBank/DDBJ databases">
        <authorList>
            <person name="Zhuang K."/>
            <person name="Ran Y."/>
        </authorList>
    </citation>
    <scope>NUCLEOTIDE SEQUENCE [LARGE SCALE GENOMIC DNA]</scope>
    <source>
        <strain evidence="7 8">WCH-YHL-001</strain>
    </source>
</reference>
<keyword evidence="4 5" id="KW-0472">Membrane</keyword>
<dbReference type="InterPro" id="IPR052524">
    <property type="entry name" value="MFS_Cyanate_Porter"/>
</dbReference>
<feature type="transmembrane region" description="Helical" evidence="5">
    <location>
        <begin position="102"/>
        <end position="120"/>
    </location>
</feature>
<feature type="transmembrane region" description="Helical" evidence="5">
    <location>
        <begin position="251"/>
        <end position="270"/>
    </location>
</feature>
<dbReference type="InterPro" id="IPR020846">
    <property type="entry name" value="MFS_dom"/>
</dbReference>
<evidence type="ECO:0000256" key="1">
    <source>
        <dbReference type="ARBA" id="ARBA00004651"/>
    </source>
</evidence>
<feature type="domain" description="Major facilitator superfamily (MFS) profile" evidence="6">
    <location>
        <begin position="214"/>
        <end position="413"/>
    </location>
</feature>
<dbReference type="Pfam" id="PF07690">
    <property type="entry name" value="MFS_1"/>
    <property type="match status" value="1"/>
</dbReference>
<organism evidence="7 8">
    <name type="scientific">Nocardia huaxiensis</name>
    <dbReference type="NCBI Taxonomy" id="2755382"/>
    <lineage>
        <taxon>Bacteria</taxon>
        <taxon>Bacillati</taxon>
        <taxon>Actinomycetota</taxon>
        <taxon>Actinomycetes</taxon>
        <taxon>Mycobacteriales</taxon>
        <taxon>Nocardiaceae</taxon>
        <taxon>Nocardia</taxon>
    </lineage>
</organism>
<sequence length="413" mass="41892">MRRGPAARRLTLGLLAIALLGFTLRSVFGSAAAVLPEIMRDYRLGTVAAALLTTGPVLCFGLFGALTLRLVRHRPVPAVLAGCLLVVAAGTALRGIPAWEALVFGTLLAGAGIAMANVLGPVVIRMLFPHRLGVVTGVLTALVSASAGIASGVTVPLDRHVLHSWRMTLLAWAGPAVIAAAALAAVAVLHSRIHGGGGTPGSERASWDTELRRSPTAWAITGFMGIQSLLAYSIISWLPTLYRERGIAAEQAGLVSTAVSVAGIGTALVVPALATRLRAQSGAALAMVALSVIGLTGVLVGGAHGALVWAVLLGLGQGGQLSLALTLINLRAASAVRATGLSAMAQSIGYLIAAAGPVLTGALRAATGSWSVPVAVLLLLMVPLAVCGYIAGKPREGSRTWNPLRLSAAAPRG</sequence>
<evidence type="ECO:0000259" key="6">
    <source>
        <dbReference type="PROSITE" id="PS50850"/>
    </source>
</evidence>
<evidence type="ECO:0000313" key="7">
    <source>
        <dbReference type="EMBL" id="QLY28081.1"/>
    </source>
</evidence>
<dbReference type="PROSITE" id="PS50850">
    <property type="entry name" value="MFS"/>
    <property type="match status" value="1"/>
</dbReference>